<dbReference type="Pfam" id="PF08240">
    <property type="entry name" value="ADH_N"/>
    <property type="match status" value="1"/>
</dbReference>
<protein>
    <recommendedName>
        <fullName evidence="1">Enoyl reductase (ER) domain-containing protein</fullName>
    </recommendedName>
</protein>
<evidence type="ECO:0000259" key="1">
    <source>
        <dbReference type="SMART" id="SM00829"/>
    </source>
</evidence>
<name>J4HZ86_9APHY</name>
<dbReference type="InterPro" id="IPR020843">
    <property type="entry name" value="ER"/>
</dbReference>
<proteinExistence type="predicted"/>
<dbReference type="STRING" id="599839.J4HZ86"/>
<dbReference type="RefSeq" id="XP_012183630.1">
    <property type="nucleotide sequence ID" value="XM_012328240.1"/>
</dbReference>
<dbReference type="SUPFAM" id="SSF50129">
    <property type="entry name" value="GroES-like"/>
    <property type="match status" value="1"/>
</dbReference>
<gene>
    <name evidence="2" type="ORF">FIBRA_06519</name>
</gene>
<dbReference type="Proteomes" id="UP000006352">
    <property type="component" value="Unassembled WGS sequence"/>
</dbReference>
<dbReference type="SMART" id="SM00829">
    <property type="entry name" value="PKS_ER"/>
    <property type="match status" value="1"/>
</dbReference>
<dbReference type="InParanoid" id="J4HZ86"/>
<dbReference type="PANTHER" id="PTHR45348:SF2">
    <property type="entry name" value="ZINC-TYPE ALCOHOL DEHYDROGENASE-LIKE PROTEIN C2E1P3.01"/>
    <property type="match status" value="1"/>
</dbReference>
<feature type="domain" description="Enoyl reductase (ER)" evidence="1">
    <location>
        <begin position="14"/>
        <end position="176"/>
    </location>
</feature>
<dbReference type="EMBL" id="HE797151">
    <property type="protein sequence ID" value="CCM04347.1"/>
    <property type="molecule type" value="Genomic_DNA"/>
</dbReference>
<dbReference type="AlphaFoldDB" id="J4HZ86"/>
<dbReference type="GO" id="GO:0016651">
    <property type="term" value="F:oxidoreductase activity, acting on NAD(P)H"/>
    <property type="evidence" value="ECO:0007669"/>
    <property type="project" value="InterPro"/>
</dbReference>
<evidence type="ECO:0000313" key="3">
    <source>
        <dbReference type="Proteomes" id="UP000006352"/>
    </source>
</evidence>
<dbReference type="InterPro" id="IPR011032">
    <property type="entry name" value="GroES-like_sf"/>
</dbReference>
<dbReference type="GeneID" id="24099258"/>
<evidence type="ECO:0000313" key="2">
    <source>
        <dbReference type="EMBL" id="CCM04347.1"/>
    </source>
</evidence>
<dbReference type="Gene3D" id="3.90.180.10">
    <property type="entry name" value="Medium-chain alcohol dehydrogenases, catalytic domain"/>
    <property type="match status" value="1"/>
</dbReference>
<dbReference type="InterPro" id="IPR013154">
    <property type="entry name" value="ADH-like_N"/>
</dbReference>
<dbReference type="InterPro" id="IPR047122">
    <property type="entry name" value="Trans-enoyl_RdTase-like"/>
</dbReference>
<accession>J4HZ86</accession>
<dbReference type="OrthoDB" id="3233595at2759"/>
<reference evidence="2 3" key="1">
    <citation type="journal article" date="2012" name="Appl. Environ. Microbiol.">
        <title>Short-read sequencing for genomic analysis of the brown rot fungus Fibroporia radiculosa.</title>
        <authorList>
            <person name="Tang J.D."/>
            <person name="Perkins A.D."/>
            <person name="Sonstegard T.S."/>
            <person name="Schroeder S.G."/>
            <person name="Burgess S.C."/>
            <person name="Diehl S.V."/>
        </authorList>
    </citation>
    <scope>NUCLEOTIDE SEQUENCE [LARGE SCALE GENOMIC DNA]</scope>
    <source>
        <strain evidence="2 3">TFFH 294</strain>
    </source>
</reference>
<dbReference type="PANTHER" id="PTHR45348">
    <property type="entry name" value="HYPOTHETICAL OXIDOREDUCTASE (EUROFUNG)"/>
    <property type="match status" value="1"/>
</dbReference>
<dbReference type="HOGENOM" id="CLU_026673_16_6_1"/>
<keyword evidence="3" id="KW-1185">Reference proteome</keyword>
<organism evidence="2 3">
    <name type="scientific">Fibroporia radiculosa</name>
    <dbReference type="NCBI Taxonomy" id="599839"/>
    <lineage>
        <taxon>Eukaryota</taxon>
        <taxon>Fungi</taxon>
        <taxon>Dikarya</taxon>
        <taxon>Basidiomycota</taxon>
        <taxon>Agaricomycotina</taxon>
        <taxon>Agaricomycetes</taxon>
        <taxon>Polyporales</taxon>
        <taxon>Fibroporiaceae</taxon>
        <taxon>Fibroporia</taxon>
    </lineage>
</organism>
<sequence>MSAPKALYLTTAKGAFTVGVAPIRKPGPGKLLVKIHATALNPADWIRHALDIMIDKYPTILGEDLSGTVEELGEGVTSFKVGDRVITEATFNVLEGASFQQYALATANLTAKIPDSLSFEEAASIPLGITTAAIGLYSKVGGAGLFPPWEEGGRGLYRGKPIVVFGGASSVGQFGVWQEIIVRPVAD</sequence>